<feature type="region of interest" description="Disordered" evidence="5">
    <location>
        <begin position="75"/>
        <end position="114"/>
    </location>
</feature>
<reference evidence="7" key="1">
    <citation type="submission" date="2023-06" db="EMBL/GenBank/DDBJ databases">
        <title>Genome-scale phylogeny and comparative genomics of the fungal order Sordariales.</title>
        <authorList>
            <consortium name="Lawrence Berkeley National Laboratory"/>
            <person name="Hensen N."/>
            <person name="Bonometti L."/>
            <person name="Westerberg I."/>
            <person name="Brannstrom I.O."/>
            <person name="Guillou S."/>
            <person name="Cros-Aarteil S."/>
            <person name="Calhoun S."/>
            <person name="Haridas S."/>
            <person name="Kuo A."/>
            <person name="Mondo S."/>
            <person name="Pangilinan J."/>
            <person name="Riley R."/>
            <person name="LaButti K."/>
            <person name="Andreopoulos B."/>
            <person name="Lipzen A."/>
            <person name="Chen C."/>
            <person name="Yanf M."/>
            <person name="Daum C."/>
            <person name="Ng V."/>
            <person name="Clum A."/>
            <person name="Steindorff A."/>
            <person name="Ohm R."/>
            <person name="Martin F."/>
            <person name="Silar P."/>
            <person name="Natvig D."/>
            <person name="Lalanne C."/>
            <person name="Gautier V."/>
            <person name="Ament-velasquez S.L."/>
            <person name="Kruys A."/>
            <person name="Hutchinson M.I."/>
            <person name="Powell A.J."/>
            <person name="Barry K."/>
            <person name="Miller A.N."/>
            <person name="Grigoriev I.V."/>
            <person name="Debuchy R."/>
            <person name="Gladieux P."/>
            <person name="Thoren M.H."/>
            <person name="Johannesson H."/>
        </authorList>
    </citation>
    <scope>NUCLEOTIDE SEQUENCE</scope>
    <source>
        <strain evidence="7">SMH3187-1</strain>
    </source>
</reference>
<dbReference type="PANTHER" id="PTHR34997">
    <property type="entry name" value="AM15"/>
    <property type="match status" value="1"/>
</dbReference>
<evidence type="ECO:0000313" key="7">
    <source>
        <dbReference type="EMBL" id="KAK0745496.1"/>
    </source>
</evidence>
<dbReference type="CDD" id="cd00118">
    <property type="entry name" value="LysM"/>
    <property type="match status" value="2"/>
</dbReference>
<feature type="domain" description="LysM" evidence="6">
    <location>
        <begin position="122"/>
        <end position="171"/>
    </location>
</feature>
<evidence type="ECO:0000256" key="5">
    <source>
        <dbReference type="SAM" id="MobiDB-lite"/>
    </source>
</evidence>
<proteinExistence type="inferred from homology"/>
<evidence type="ECO:0000313" key="8">
    <source>
        <dbReference type="Proteomes" id="UP001172155"/>
    </source>
</evidence>
<dbReference type="Pfam" id="PF01476">
    <property type="entry name" value="LysM"/>
    <property type="match status" value="1"/>
</dbReference>
<comment type="similarity">
    <text evidence="4">Belongs to the secreted LysM effector family.</text>
</comment>
<dbReference type="Proteomes" id="UP001172155">
    <property type="component" value="Unassembled WGS sequence"/>
</dbReference>
<evidence type="ECO:0000256" key="1">
    <source>
        <dbReference type="ARBA" id="ARBA00022669"/>
    </source>
</evidence>
<dbReference type="AlphaFoldDB" id="A0AA40EU50"/>
<comment type="caution">
    <text evidence="7">The sequence shown here is derived from an EMBL/GenBank/DDBJ whole genome shotgun (WGS) entry which is preliminary data.</text>
</comment>
<protein>
    <recommendedName>
        <fullName evidence="6">LysM domain-containing protein</fullName>
    </recommendedName>
</protein>
<dbReference type="SMART" id="SM00257">
    <property type="entry name" value="LysM"/>
    <property type="match status" value="3"/>
</dbReference>
<dbReference type="SUPFAM" id="SSF54106">
    <property type="entry name" value="LysM domain"/>
    <property type="match status" value="2"/>
</dbReference>
<evidence type="ECO:0000256" key="3">
    <source>
        <dbReference type="ARBA" id="ARBA00023026"/>
    </source>
</evidence>
<evidence type="ECO:0000259" key="6">
    <source>
        <dbReference type="PROSITE" id="PS51782"/>
    </source>
</evidence>
<dbReference type="GO" id="GO:0008061">
    <property type="term" value="F:chitin binding"/>
    <property type="evidence" value="ECO:0007669"/>
    <property type="project" value="UniProtKB-KW"/>
</dbReference>
<dbReference type="PANTHER" id="PTHR34997:SF2">
    <property type="entry name" value="LYSM DOMAIN-CONTAINING PROTEIN-RELATED"/>
    <property type="match status" value="1"/>
</dbReference>
<name>A0AA40EU50_9PEZI</name>
<keyword evidence="3" id="KW-0843">Virulence</keyword>
<feature type="domain" description="LysM" evidence="6">
    <location>
        <begin position="214"/>
        <end position="260"/>
    </location>
</feature>
<keyword evidence="2" id="KW-0732">Signal</keyword>
<keyword evidence="1" id="KW-0147">Chitin-binding</keyword>
<gene>
    <name evidence="7" type="ORF">B0T18DRAFT_446264</name>
</gene>
<organism evidence="7 8">
    <name type="scientific">Schizothecium vesticola</name>
    <dbReference type="NCBI Taxonomy" id="314040"/>
    <lineage>
        <taxon>Eukaryota</taxon>
        <taxon>Fungi</taxon>
        <taxon>Dikarya</taxon>
        <taxon>Ascomycota</taxon>
        <taxon>Pezizomycotina</taxon>
        <taxon>Sordariomycetes</taxon>
        <taxon>Sordariomycetidae</taxon>
        <taxon>Sordariales</taxon>
        <taxon>Schizotheciaceae</taxon>
        <taxon>Schizothecium</taxon>
    </lineage>
</organism>
<keyword evidence="8" id="KW-1185">Reference proteome</keyword>
<dbReference type="Gene3D" id="3.10.350.10">
    <property type="entry name" value="LysM domain"/>
    <property type="match status" value="3"/>
</dbReference>
<feature type="compositionally biased region" description="Low complexity" evidence="5">
    <location>
        <begin position="75"/>
        <end position="102"/>
    </location>
</feature>
<dbReference type="InterPro" id="IPR018392">
    <property type="entry name" value="LysM"/>
</dbReference>
<accession>A0AA40EU50</accession>
<dbReference type="InterPro" id="IPR036779">
    <property type="entry name" value="LysM_dom_sf"/>
</dbReference>
<dbReference type="EMBL" id="JAUKUD010000004">
    <property type="protein sequence ID" value="KAK0745496.1"/>
    <property type="molecule type" value="Genomic_DNA"/>
</dbReference>
<sequence length="262" mass="27810">MRRQDGPVDSSTAKDCTYWATAVDKTFTCEYIEGLANLSHDDFVSWNPSVKSDCSGIKVGNAYCIEVNYGLPRPTTSTKPAAPPMTATTIKTTSRTTATTPTPTGPGKPSPTQNGLISSCTTFYKANQGDSCWAIAKVIYPNTFTLDEFVSWNPAVGSDCMGLRVGYYYCIGVPGSPAVTLAPTSKPTATATATRCTASAPASTQPGALCGCKKWRKVSDGDVCYSIEQQYGISANDFLKWNPNVGSACGTLWLGYSVCVGM</sequence>
<evidence type="ECO:0000256" key="4">
    <source>
        <dbReference type="ARBA" id="ARBA00044955"/>
    </source>
</evidence>
<evidence type="ECO:0000256" key="2">
    <source>
        <dbReference type="ARBA" id="ARBA00022729"/>
    </source>
</evidence>
<dbReference type="PROSITE" id="PS51782">
    <property type="entry name" value="LYSM"/>
    <property type="match status" value="2"/>
</dbReference>
<dbReference type="InterPro" id="IPR052210">
    <property type="entry name" value="LysM1-like"/>
</dbReference>